<evidence type="ECO:0000313" key="16">
    <source>
        <dbReference type="Proteomes" id="UP000442694"/>
    </source>
</evidence>
<dbReference type="Proteomes" id="UP000442694">
    <property type="component" value="Unassembled WGS sequence"/>
</dbReference>
<evidence type="ECO:0000256" key="13">
    <source>
        <dbReference type="HAMAP-Rule" id="MF_00281"/>
    </source>
</evidence>
<dbReference type="NCBIfam" id="TIGR00468">
    <property type="entry name" value="pheS"/>
    <property type="match status" value="1"/>
</dbReference>
<keyword evidence="11 13" id="KW-0030">Aminoacyl-tRNA synthetase</keyword>
<evidence type="ECO:0000259" key="14">
    <source>
        <dbReference type="PROSITE" id="PS50862"/>
    </source>
</evidence>
<evidence type="ECO:0000313" key="15">
    <source>
        <dbReference type="EMBL" id="KAB8028055.1"/>
    </source>
</evidence>
<dbReference type="InterPro" id="IPR010978">
    <property type="entry name" value="tRNA-bd_arm"/>
</dbReference>
<dbReference type="EC" id="6.1.1.20" evidence="13"/>
<evidence type="ECO:0000256" key="3">
    <source>
        <dbReference type="ARBA" id="ARBA00011209"/>
    </source>
</evidence>
<dbReference type="PROSITE" id="PS50862">
    <property type="entry name" value="AA_TRNA_LIGASE_II"/>
    <property type="match status" value="1"/>
</dbReference>
<dbReference type="HAMAP" id="MF_00281">
    <property type="entry name" value="Phe_tRNA_synth_alpha1"/>
    <property type="match status" value="1"/>
</dbReference>
<comment type="subunit">
    <text evidence="3 13">Tetramer of two alpha and two beta subunits.</text>
</comment>
<dbReference type="SUPFAM" id="SSF46589">
    <property type="entry name" value="tRNA-binding arm"/>
    <property type="match status" value="1"/>
</dbReference>
<evidence type="ECO:0000256" key="4">
    <source>
        <dbReference type="ARBA" id="ARBA00022490"/>
    </source>
</evidence>
<sequence length="399" mass="45269">MLQTLILLVFSALFISVHSIGEAYVMSGIEEIKNILTAPISITYQNIEELKNHIDEERVRFINVVGKNGSNSPDLNIFSNEIMEEIRIRFTGKKSPLQEWLKSLRNIPNEERKSAGAKINELKSEIENSFKSFSENYRIQVENKKLNSETDDITLPLTQLNLGSRHPVMTVMRDLMVPFQRMGFSVVDGPEMDNDFFNFEALNVLKDHPAREMQDTFFLASEWVLRTHTSNVQSHAMKERKLPLKIVCPGCVYRNEFDMTHLPAFRQIECLVVDKGIHMGHLRHTINELLNAAFARPVKLRFRSSYFPFTEPSAEVDVECQQCFGKGCRSCKHTGWSEIGGCGVVNKKVLESCGIDSSVYSGIAFGFGVDRIAKDRFAISDLRSLIDGNVSFLKSFGLV</sequence>
<dbReference type="GO" id="GO:0005737">
    <property type="term" value="C:cytoplasm"/>
    <property type="evidence" value="ECO:0007669"/>
    <property type="project" value="UniProtKB-SubCell"/>
</dbReference>
<protein>
    <recommendedName>
        <fullName evidence="13">Phenylalanine--tRNA ligase alpha subunit</fullName>
        <ecNumber evidence="13">6.1.1.20</ecNumber>
    </recommendedName>
    <alternativeName>
        <fullName evidence="13">Phenylalanyl-tRNA synthetase alpha subunit</fullName>
        <shortName evidence="13">PheRS</shortName>
    </alternativeName>
</protein>
<accession>A0A833JBH8</accession>
<evidence type="ECO:0000256" key="5">
    <source>
        <dbReference type="ARBA" id="ARBA00022598"/>
    </source>
</evidence>
<dbReference type="CDD" id="cd00496">
    <property type="entry name" value="PheRS_alpha_core"/>
    <property type="match status" value="1"/>
</dbReference>
<dbReference type="AlphaFoldDB" id="A0A833JBH8"/>
<comment type="similarity">
    <text evidence="2 13">Belongs to the class-II aminoacyl-tRNA synthetase family. Phe-tRNA synthetase alpha subunit type 1 subfamily.</text>
</comment>
<dbReference type="InterPro" id="IPR006195">
    <property type="entry name" value="aa-tRNA-synth_II"/>
</dbReference>
<keyword evidence="6 13" id="KW-0479">Metal-binding</keyword>
<dbReference type="Pfam" id="PF01409">
    <property type="entry name" value="tRNA-synt_2d"/>
    <property type="match status" value="1"/>
</dbReference>
<evidence type="ECO:0000256" key="2">
    <source>
        <dbReference type="ARBA" id="ARBA00010207"/>
    </source>
</evidence>
<evidence type="ECO:0000256" key="6">
    <source>
        <dbReference type="ARBA" id="ARBA00022723"/>
    </source>
</evidence>
<dbReference type="Pfam" id="PF02912">
    <property type="entry name" value="Phe_tRNA-synt_N"/>
    <property type="match status" value="1"/>
</dbReference>
<dbReference type="SUPFAM" id="SSF55681">
    <property type="entry name" value="Class II aaRS and biotin synthetases"/>
    <property type="match status" value="1"/>
</dbReference>
<evidence type="ECO:0000256" key="8">
    <source>
        <dbReference type="ARBA" id="ARBA00022840"/>
    </source>
</evidence>
<evidence type="ECO:0000256" key="9">
    <source>
        <dbReference type="ARBA" id="ARBA00022842"/>
    </source>
</evidence>
<dbReference type="InterPro" id="IPR004529">
    <property type="entry name" value="Phe-tRNA-synth_IIc_asu"/>
</dbReference>
<keyword evidence="4 13" id="KW-0963">Cytoplasm</keyword>
<feature type="domain" description="Aminoacyl-transfer RNA synthetases class-II family profile" evidence="14">
    <location>
        <begin position="168"/>
        <end position="373"/>
    </location>
</feature>
<dbReference type="GO" id="GO:0004826">
    <property type="term" value="F:phenylalanine-tRNA ligase activity"/>
    <property type="evidence" value="ECO:0007669"/>
    <property type="project" value="UniProtKB-UniRule"/>
</dbReference>
<comment type="caution">
    <text evidence="15">The sequence shown here is derived from an EMBL/GenBank/DDBJ whole genome shotgun (WGS) entry which is preliminary data.</text>
</comment>
<evidence type="ECO:0000256" key="11">
    <source>
        <dbReference type="ARBA" id="ARBA00023146"/>
    </source>
</evidence>
<evidence type="ECO:0000256" key="7">
    <source>
        <dbReference type="ARBA" id="ARBA00022741"/>
    </source>
</evidence>
<keyword evidence="16" id="KW-1185">Reference proteome</keyword>
<gene>
    <name evidence="13 15" type="primary">pheS</name>
    <name evidence="15" type="ORF">GCL57_13465</name>
</gene>
<reference evidence="15 16" key="1">
    <citation type="submission" date="2019-10" db="EMBL/GenBank/DDBJ databases">
        <title>New genus of Silvanigrellaceae.</title>
        <authorList>
            <person name="Pitt A."/>
            <person name="Hahn M.W."/>
        </authorList>
    </citation>
    <scope>NUCLEOTIDE SEQUENCE [LARGE SCALE GENOMIC DNA]</scope>
    <source>
        <strain evidence="15 16">33A1-SZDP</strain>
    </source>
</reference>
<dbReference type="GO" id="GO:0005524">
    <property type="term" value="F:ATP binding"/>
    <property type="evidence" value="ECO:0007669"/>
    <property type="project" value="UniProtKB-UniRule"/>
</dbReference>
<evidence type="ECO:0000256" key="10">
    <source>
        <dbReference type="ARBA" id="ARBA00022917"/>
    </source>
</evidence>
<dbReference type="Gene3D" id="3.30.930.10">
    <property type="entry name" value="Bira Bifunctional Protein, Domain 2"/>
    <property type="match status" value="1"/>
</dbReference>
<keyword evidence="9 13" id="KW-0460">Magnesium</keyword>
<comment type="subcellular location">
    <subcellularLocation>
        <location evidence="1 13">Cytoplasm</location>
    </subcellularLocation>
</comment>
<dbReference type="InterPro" id="IPR004188">
    <property type="entry name" value="Phe-tRNA_ligase_II_N"/>
</dbReference>
<keyword evidence="8 13" id="KW-0067">ATP-binding</keyword>
<dbReference type="PANTHER" id="PTHR11538:SF41">
    <property type="entry name" value="PHENYLALANINE--TRNA LIGASE, MITOCHONDRIAL"/>
    <property type="match status" value="1"/>
</dbReference>
<evidence type="ECO:0000256" key="12">
    <source>
        <dbReference type="ARBA" id="ARBA00049255"/>
    </source>
</evidence>
<evidence type="ECO:0000256" key="1">
    <source>
        <dbReference type="ARBA" id="ARBA00004496"/>
    </source>
</evidence>
<keyword evidence="7 13" id="KW-0547">Nucleotide-binding</keyword>
<dbReference type="InterPro" id="IPR002319">
    <property type="entry name" value="Phenylalanyl-tRNA_Synthase"/>
</dbReference>
<keyword evidence="5 13" id="KW-0436">Ligase</keyword>
<dbReference type="GO" id="GO:0006432">
    <property type="term" value="P:phenylalanyl-tRNA aminoacylation"/>
    <property type="evidence" value="ECO:0007669"/>
    <property type="project" value="UniProtKB-UniRule"/>
</dbReference>
<dbReference type="InterPro" id="IPR045864">
    <property type="entry name" value="aa-tRNA-synth_II/BPL/LPL"/>
</dbReference>
<keyword evidence="10 13" id="KW-0648">Protein biosynthesis</keyword>
<feature type="binding site" evidence="13">
    <location>
        <position position="311"/>
    </location>
    <ligand>
        <name>Mg(2+)</name>
        <dbReference type="ChEBI" id="CHEBI:18420"/>
        <note>shared with beta subunit</note>
    </ligand>
</feature>
<proteinExistence type="inferred from homology"/>
<dbReference type="GO" id="GO:0000049">
    <property type="term" value="F:tRNA binding"/>
    <property type="evidence" value="ECO:0007669"/>
    <property type="project" value="InterPro"/>
</dbReference>
<name>A0A833JBH8_9BACT</name>
<dbReference type="GO" id="GO:0000287">
    <property type="term" value="F:magnesium ion binding"/>
    <property type="evidence" value="ECO:0007669"/>
    <property type="project" value="UniProtKB-UniRule"/>
</dbReference>
<dbReference type="EMBL" id="WFLN01000010">
    <property type="protein sequence ID" value="KAB8028055.1"/>
    <property type="molecule type" value="Genomic_DNA"/>
</dbReference>
<dbReference type="InterPro" id="IPR022911">
    <property type="entry name" value="Phe_tRNA_ligase_alpha1_bac"/>
</dbReference>
<organism evidence="15 16">
    <name type="scientific">Fluviispira multicolorata</name>
    <dbReference type="NCBI Taxonomy" id="2654512"/>
    <lineage>
        <taxon>Bacteria</taxon>
        <taxon>Pseudomonadati</taxon>
        <taxon>Bdellovibrionota</taxon>
        <taxon>Oligoflexia</taxon>
        <taxon>Silvanigrellales</taxon>
        <taxon>Silvanigrellaceae</taxon>
        <taxon>Fluviispira</taxon>
    </lineage>
</organism>
<comment type="cofactor">
    <cofactor evidence="13">
        <name>Mg(2+)</name>
        <dbReference type="ChEBI" id="CHEBI:18420"/>
    </cofactor>
    <text evidence="13">Binds 2 magnesium ions per tetramer.</text>
</comment>
<comment type="catalytic activity">
    <reaction evidence="12 13">
        <text>tRNA(Phe) + L-phenylalanine + ATP = L-phenylalanyl-tRNA(Phe) + AMP + diphosphate + H(+)</text>
        <dbReference type="Rhea" id="RHEA:19413"/>
        <dbReference type="Rhea" id="RHEA-COMP:9668"/>
        <dbReference type="Rhea" id="RHEA-COMP:9699"/>
        <dbReference type="ChEBI" id="CHEBI:15378"/>
        <dbReference type="ChEBI" id="CHEBI:30616"/>
        <dbReference type="ChEBI" id="CHEBI:33019"/>
        <dbReference type="ChEBI" id="CHEBI:58095"/>
        <dbReference type="ChEBI" id="CHEBI:78442"/>
        <dbReference type="ChEBI" id="CHEBI:78531"/>
        <dbReference type="ChEBI" id="CHEBI:456215"/>
        <dbReference type="EC" id="6.1.1.20"/>
    </reaction>
</comment>
<dbReference type="PANTHER" id="PTHR11538">
    <property type="entry name" value="PHENYLALANYL-TRNA SYNTHETASE"/>
    <property type="match status" value="1"/>
</dbReference>